<keyword evidence="2" id="KW-1185">Reference proteome</keyword>
<gene>
    <name evidence="1" type="ORF">ACFFH7_04275</name>
</gene>
<name>A0ABV6MK65_9PSEU</name>
<protein>
    <submittedName>
        <fullName evidence="1">Uncharacterized protein</fullName>
    </submittedName>
</protein>
<dbReference type="RefSeq" id="WP_273939495.1">
    <property type="nucleotide sequence ID" value="NZ_CP097263.1"/>
</dbReference>
<organism evidence="1 2">
    <name type="scientific">Kutzneria chonburiensis</name>
    <dbReference type="NCBI Taxonomy" id="1483604"/>
    <lineage>
        <taxon>Bacteria</taxon>
        <taxon>Bacillati</taxon>
        <taxon>Actinomycetota</taxon>
        <taxon>Actinomycetes</taxon>
        <taxon>Pseudonocardiales</taxon>
        <taxon>Pseudonocardiaceae</taxon>
        <taxon>Kutzneria</taxon>
    </lineage>
</organism>
<accession>A0ABV6MK65</accession>
<reference evidence="1 2" key="1">
    <citation type="submission" date="2024-09" db="EMBL/GenBank/DDBJ databases">
        <authorList>
            <person name="Sun Q."/>
            <person name="Mori K."/>
        </authorList>
    </citation>
    <scope>NUCLEOTIDE SEQUENCE [LARGE SCALE GENOMIC DNA]</scope>
    <source>
        <strain evidence="1 2">TBRC 1432</strain>
    </source>
</reference>
<proteinExistence type="predicted"/>
<evidence type="ECO:0000313" key="2">
    <source>
        <dbReference type="Proteomes" id="UP001589810"/>
    </source>
</evidence>
<evidence type="ECO:0000313" key="1">
    <source>
        <dbReference type="EMBL" id="MFC0540679.1"/>
    </source>
</evidence>
<comment type="caution">
    <text evidence="1">The sequence shown here is derived from an EMBL/GenBank/DDBJ whole genome shotgun (WGS) entry which is preliminary data.</text>
</comment>
<sequence>MAIAWMPVMGPPRLVKAHGTWEFDPKYVNGSAPDDFAAMQLKLAPGQRIRNTTWATWDGLDKLTDVGYLKDSGVTTGAPIVGLRDGMTKDGFSLNVRKGVVDTVVEGGSGQVGAAFAYEHNQDGGAVMSVSAAWGAFGVTYTGNESHMRKSMQPVYTNL</sequence>
<dbReference type="Proteomes" id="UP001589810">
    <property type="component" value="Unassembled WGS sequence"/>
</dbReference>
<dbReference type="EMBL" id="JBHLUD010000001">
    <property type="protein sequence ID" value="MFC0540679.1"/>
    <property type="molecule type" value="Genomic_DNA"/>
</dbReference>